<evidence type="ECO:0000313" key="2">
    <source>
        <dbReference type="EMBL" id="KAF1685522.1"/>
    </source>
</evidence>
<dbReference type="GO" id="GO:0033890">
    <property type="term" value="F:ribonuclease D activity"/>
    <property type="evidence" value="ECO:0007669"/>
    <property type="project" value="InterPro"/>
</dbReference>
<dbReference type="InterPro" id="IPR006292">
    <property type="entry name" value="RNase_D"/>
</dbReference>
<dbReference type="GO" id="GO:0008408">
    <property type="term" value="F:3'-5' exonuclease activity"/>
    <property type="evidence" value="ECO:0007669"/>
    <property type="project" value="InterPro"/>
</dbReference>
<proteinExistence type="predicted"/>
<dbReference type="EMBL" id="PDWK01000087">
    <property type="protein sequence ID" value="KAF1685522.1"/>
    <property type="molecule type" value="Genomic_DNA"/>
</dbReference>
<dbReference type="InterPro" id="IPR012337">
    <property type="entry name" value="RNaseH-like_sf"/>
</dbReference>
<dbReference type="InterPro" id="IPR002562">
    <property type="entry name" value="3'-5'_exonuclease_dom"/>
</dbReference>
<dbReference type="InterPro" id="IPR010997">
    <property type="entry name" value="HRDC-like_sf"/>
</dbReference>
<dbReference type="InterPro" id="IPR036397">
    <property type="entry name" value="RNaseH_sf"/>
</dbReference>
<dbReference type="AlphaFoldDB" id="A0A921TD40"/>
<evidence type="ECO:0000259" key="1">
    <source>
        <dbReference type="SMART" id="SM00474"/>
    </source>
</evidence>
<dbReference type="SMART" id="SM00474">
    <property type="entry name" value="35EXOc"/>
    <property type="match status" value="1"/>
</dbReference>
<dbReference type="InterPro" id="IPR051086">
    <property type="entry name" value="RNase_D-like"/>
</dbReference>
<feature type="domain" description="3'-5' exonuclease" evidence="1">
    <location>
        <begin position="8"/>
        <end position="174"/>
    </location>
</feature>
<dbReference type="Gene3D" id="1.10.150.80">
    <property type="entry name" value="HRDC domain"/>
    <property type="match status" value="2"/>
</dbReference>
<dbReference type="InterPro" id="IPR044876">
    <property type="entry name" value="HRDC_dom_sf"/>
</dbReference>
<dbReference type="PANTHER" id="PTHR47649:SF1">
    <property type="entry name" value="RIBONUCLEASE D"/>
    <property type="match status" value="1"/>
</dbReference>
<reference evidence="2" key="1">
    <citation type="submission" date="2017-10" db="EMBL/GenBank/DDBJ databases">
        <title>Whole genome sequencing of members of genus Pseudoxanthomonas.</title>
        <authorList>
            <person name="Kumar S."/>
            <person name="Bansal K."/>
            <person name="Kaur A."/>
            <person name="Patil P."/>
            <person name="Sharma S."/>
            <person name="Patil P.B."/>
        </authorList>
    </citation>
    <scope>NUCLEOTIDE SEQUENCE</scope>
    <source>
        <strain evidence="2">DSM 22914</strain>
    </source>
</reference>
<sequence length="367" mass="40319">MEPFVPQALWIDNPAGLLRRLEAAPPRIGLDTEFVRERTYWPKLALVQMAVGGEVLLVDPLVPGMAPALAAWLDAPGVLKVMHSASEDLIALRCACGTLPRPLYDTQVAAALAGIGAGLGYQKLVERIAGVTLPKGETRSDWMRRPLSPAQLEYAADEVVHLDALSQATRARLQELGREAWLAEDVERMLATAARDEGEPWPHLALRAAQFLGVDGRRRRARLLRGRDGHAREHDLPRTWVLDNELAVALAKDPPADTRQLQQRLDATPKAPRRLAGAIWKALTTPLPDEARMPPPPAEPDRNALRRLQDAVARRSAELSLPDGVLASRRYLEALLAGQWPEALQGWRRRELEPVLAPLLANAPASG</sequence>
<dbReference type="Gene3D" id="3.30.420.10">
    <property type="entry name" value="Ribonuclease H-like superfamily/Ribonuclease H"/>
    <property type="match status" value="1"/>
</dbReference>
<organism evidence="2 3">
    <name type="scientific">Pseudoxanthomonas taiwanensis</name>
    <dbReference type="NCBI Taxonomy" id="176598"/>
    <lineage>
        <taxon>Bacteria</taxon>
        <taxon>Pseudomonadati</taxon>
        <taxon>Pseudomonadota</taxon>
        <taxon>Gammaproteobacteria</taxon>
        <taxon>Lysobacterales</taxon>
        <taxon>Lysobacteraceae</taxon>
        <taxon>Pseudoxanthomonas</taxon>
    </lineage>
</organism>
<dbReference type="Proteomes" id="UP000717981">
    <property type="component" value="Unassembled WGS sequence"/>
</dbReference>
<dbReference type="NCBIfam" id="TIGR01388">
    <property type="entry name" value="rnd"/>
    <property type="match status" value="1"/>
</dbReference>
<evidence type="ECO:0000313" key="3">
    <source>
        <dbReference type="Proteomes" id="UP000717981"/>
    </source>
</evidence>
<dbReference type="Pfam" id="PF01612">
    <property type="entry name" value="DNA_pol_A_exo1"/>
    <property type="match status" value="1"/>
</dbReference>
<accession>A0A921TD40</accession>
<keyword evidence="3" id="KW-1185">Reference proteome</keyword>
<name>A0A921TD40_9GAMM</name>
<dbReference type="PANTHER" id="PTHR47649">
    <property type="entry name" value="RIBONUCLEASE D"/>
    <property type="match status" value="1"/>
</dbReference>
<dbReference type="GO" id="GO:0008033">
    <property type="term" value="P:tRNA processing"/>
    <property type="evidence" value="ECO:0007669"/>
    <property type="project" value="InterPro"/>
</dbReference>
<dbReference type="GO" id="GO:0003676">
    <property type="term" value="F:nucleic acid binding"/>
    <property type="evidence" value="ECO:0007669"/>
    <property type="project" value="InterPro"/>
</dbReference>
<dbReference type="SUPFAM" id="SSF53098">
    <property type="entry name" value="Ribonuclease H-like"/>
    <property type="match status" value="1"/>
</dbReference>
<dbReference type="CDD" id="cd06142">
    <property type="entry name" value="RNaseD_exo"/>
    <property type="match status" value="1"/>
</dbReference>
<comment type="caution">
    <text evidence="2">The sequence shown here is derived from an EMBL/GenBank/DDBJ whole genome shotgun (WGS) entry which is preliminary data.</text>
</comment>
<dbReference type="SUPFAM" id="SSF47819">
    <property type="entry name" value="HRDC-like"/>
    <property type="match status" value="2"/>
</dbReference>
<dbReference type="GO" id="GO:0000166">
    <property type="term" value="F:nucleotide binding"/>
    <property type="evidence" value="ECO:0007669"/>
    <property type="project" value="InterPro"/>
</dbReference>
<gene>
    <name evidence="2" type="primary">rnd</name>
    <name evidence="2" type="ORF">CR938_12885</name>
</gene>
<protein>
    <submittedName>
        <fullName evidence="2">Ribonuclease D</fullName>
    </submittedName>
</protein>